<reference evidence="2 3" key="1">
    <citation type="submission" date="2018-06" db="EMBL/GenBank/DDBJ databases">
        <title>Comparative genomics reveals the genomic features of Rhizophagus irregularis, R. cerebriforme, R. diaphanum and Gigaspora rosea, and their symbiotic lifestyle signature.</title>
        <authorList>
            <person name="Morin E."/>
            <person name="San Clemente H."/>
            <person name="Chen E.C.H."/>
            <person name="De La Providencia I."/>
            <person name="Hainaut M."/>
            <person name="Kuo A."/>
            <person name="Kohler A."/>
            <person name="Murat C."/>
            <person name="Tang N."/>
            <person name="Roy S."/>
            <person name="Loubradou J."/>
            <person name="Henrissat B."/>
            <person name="Grigoriev I.V."/>
            <person name="Corradi N."/>
            <person name="Roux C."/>
            <person name="Martin F.M."/>
        </authorList>
    </citation>
    <scope>NUCLEOTIDE SEQUENCE [LARGE SCALE GENOMIC DNA]</scope>
    <source>
        <strain evidence="2 3">DAOM 194757</strain>
    </source>
</reference>
<dbReference type="Gene3D" id="3.90.79.10">
    <property type="entry name" value="Nucleoside Triphosphate Pyrophosphohydrolase"/>
    <property type="match status" value="1"/>
</dbReference>
<accession>A0A397VII2</accession>
<comment type="caution">
    <text evidence="2">The sequence shown here is derived from an EMBL/GenBank/DDBJ whole genome shotgun (WGS) entry which is preliminary data.</text>
</comment>
<keyword evidence="2" id="KW-0378">Hydrolase</keyword>
<dbReference type="AlphaFoldDB" id="A0A397VII2"/>
<dbReference type="EMBL" id="QKWP01000349">
    <property type="protein sequence ID" value="RIB21648.1"/>
    <property type="molecule type" value="Genomic_DNA"/>
</dbReference>
<dbReference type="OrthoDB" id="10261522at2759"/>
<dbReference type="PROSITE" id="PS51462">
    <property type="entry name" value="NUDIX"/>
    <property type="match status" value="1"/>
</dbReference>
<sequence length="313" mass="35726">MTTTFLDIVKNCDNFPYPNEKVDEEENLMHSAVPLLLNNVKIGLIPKTTISALKKYNEQHKKPCPFIIEDTFVTFASHLNTFEERTQVIKNLLITWREEKAFPALKGWRDELYPVYGPSNNMAFVIERSAAPLFGVLTFGVHLSAYIRTPDGNFKMWIAKRSKTKTTWPGYLDNTVAGGITYMLSASETVVKEAMEEASLPAEIAEKAVPVGALTYFIVTKNGLQPEAEYVYDLELPIDVKPKPLDGEVECFYLWDIDEVKNHILADEFKPNCALVIIDFMIRHSIIKPENEPSYLEILSRLHRRFEFPAPSF</sequence>
<protein>
    <submittedName>
        <fullName evidence="2">NUDIX hydrolase domain-like protein</fullName>
    </submittedName>
</protein>
<dbReference type="GO" id="GO:0044715">
    <property type="term" value="F:8-oxo-dGDP phosphatase activity"/>
    <property type="evidence" value="ECO:0007669"/>
    <property type="project" value="TreeGrafter"/>
</dbReference>
<evidence type="ECO:0000259" key="1">
    <source>
        <dbReference type="PROSITE" id="PS51462"/>
    </source>
</evidence>
<evidence type="ECO:0000313" key="2">
    <source>
        <dbReference type="EMBL" id="RIB21648.1"/>
    </source>
</evidence>
<name>A0A397VII2_9GLOM</name>
<dbReference type="STRING" id="44941.A0A397VII2"/>
<dbReference type="PANTHER" id="PTHR13622:SF8">
    <property type="entry name" value="THIAMIN PYROPHOSPHOKINASE 1"/>
    <property type="match status" value="1"/>
</dbReference>
<gene>
    <name evidence="2" type="ORF">C2G38_1962054</name>
</gene>
<dbReference type="CDD" id="cd03676">
    <property type="entry name" value="NUDIX_Tnr3_like"/>
    <property type="match status" value="1"/>
</dbReference>
<dbReference type="Proteomes" id="UP000266673">
    <property type="component" value="Unassembled WGS sequence"/>
</dbReference>
<evidence type="ECO:0000313" key="3">
    <source>
        <dbReference type="Proteomes" id="UP000266673"/>
    </source>
</evidence>
<dbReference type="InterPro" id="IPR031804">
    <property type="entry name" value="DUF4743"/>
</dbReference>
<dbReference type="SUPFAM" id="SSF55811">
    <property type="entry name" value="Nudix"/>
    <property type="match status" value="1"/>
</dbReference>
<dbReference type="FunFam" id="3.90.79.10:FF:000019">
    <property type="entry name" value="Thiamin pyrophosphokinase, putative"/>
    <property type="match status" value="1"/>
</dbReference>
<dbReference type="PANTHER" id="PTHR13622">
    <property type="entry name" value="THIAMIN PYROPHOSPHOKINASE"/>
    <property type="match status" value="1"/>
</dbReference>
<dbReference type="Pfam" id="PF15916">
    <property type="entry name" value="DUF4743"/>
    <property type="match status" value="1"/>
</dbReference>
<dbReference type="InterPro" id="IPR015797">
    <property type="entry name" value="NUDIX_hydrolase-like_dom_sf"/>
</dbReference>
<dbReference type="InterPro" id="IPR000086">
    <property type="entry name" value="NUDIX_hydrolase_dom"/>
</dbReference>
<keyword evidence="3" id="KW-1185">Reference proteome</keyword>
<organism evidence="2 3">
    <name type="scientific">Gigaspora rosea</name>
    <dbReference type="NCBI Taxonomy" id="44941"/>
    <lineage>
        <taxon>Eukaryota</taxon>
        <taxon>Fungi</taxon>
        <taxon>Fungi incertae sedis</taxon>
        <taxon>Mucoromycota</taxon>
        <taxon>Glomeromycotina</taxon>
        <taxon>Glomeromycetes</taxon>
        <taxon>Diversisporales</taxon>
        <taxon>Gigasporaceae</taxon>
        <taxon>Gigaspora</taxon>
    </lineage>
</organism>
<proteinExistence type="predicted"/>
<feature type="domain" description="Nudix hydrolase" evidence="1">
    <location>
        <begin position="138"/>
        <end position="279"/>
    </location>
</feature>